<dbReference type="PANTHER" id="PTHR31625">
    <property type="match status" value="1"/>
</dbReference>
<dbReference type="InterPro" id="IPR023213">
    <property type="entry name" value="CAT-like_dom_sf"/>
</dbReference>
<accession>A0A9D3V9K7</accession>
<dbReference type="Gene3D" id="3.30.559.10">
    <property type="entry name" value="Chloramphenicol acetyltransferase-like domain"/>
    <property type="match status" value="2"/>
</dbReference>
<evidence type="ECO:0000256" key="1">
    <source>
        <dbReference type="ARBA" id="ARBA00022679"/>
    </source>
</evidence>
<proteinExistence type="predicted"/>
<dbReference type="Proteomes" id="UP000828251">
    <property type="component" value="Unassembled WGS sequence"/>
</dbReference>
<evidence type="ECO:0000256" key="2">
    <source>
        <dbReference type="ARBA" id="ARBA00023315"/>
    </source>
</evidence>
<name>A0A9D3V9K7_9ROSI</name>
<keyword evidence="2" id="KW-0012">Acyltransferase</keyword>
<evidence type="ECO:0000313" key="5">
    <source>
        <dbReference type="Proteomes" id="UP000828251"/>
    </source>
</evidence>
<reference evidence="4 5" key="1">
    <citation type="journal article" date="2021" name="Plant Biotechnol. J.">
        <title>Multi-omics assisted identification of the key and species-specific regulatory components of drought-tolerant mechanisms in Gossypium stocksii.</title>
        <authorList>
            <person name="Yu D."/>
            <person name="Ke L."/>
            <person name="Zhang D."/>
            <person name="Wu Y."/>
            <person name="Sun Y."/>
            <person name="Mei J."/>
            <person name="Sun J."/>
            <person name="Sun Y."/>
        </authorList>
    </citation>
    <scope>NUCLEOTIDE SEQUENCE [LARGE SCALE GENOMIC DNA]</scope>
    <source>
        <strain evidence="5">cv. E1</strain>
        <tissue evidence="4">Leaf</tissue>
    </source>
</reference>
<sequence>MFINFAPISLKLLFCSFNLGSMAGPSYLVNILDSNHVSAPKGSVPSTTLALTYLDLPWFPSAPMQSLFFYEFPHPTSHFMQTTLPTLTQSLSLTLQHFFPLAAKLICPPPPLKPYILYSDGDSVPLIVAELTGADVDHLTANYPRDFKLLHPFVPELPPSTMSSDGILVMPIMAVKVTVFPNTGVCIGMAHNHVAADGSAFMHFMRSWSSVCKSKGDSTFLDEESRRPFYNRDALGDPDGCNEEALKYYWHWISSWREHLAGPTKAISSVDKVRATFVLTRDQVTKLKQWLTTQCKNSSNDSEEVKISTFVVTCSIMWICIIKSQENNIQVSTNGDDDDDDDDTFYYLLFAVDCRNRIGFPLPVTYFGNCLAPGIIRAKKSELMGAKGIVTAGKAIAKKVKEMESGALKEAEKGPSNLEEMFRSGHHVGISGSPKFRVYDMDFGWGRPLKIEFIHIDDGGSLSLIESKNESGGMEVSLVLSKNQMDAFTSNLAESLKAF</sequence>
<organism evidence="4 5">
    <name type="scientific">Gossypium stocksii</name>
    <dbReference type="NCBI Taxonomy" id="47602"/>
    <lineage>
        <taxon>Eukaryota</taxon>
        <taxon>Viridiplantae</taxon>
        <taxon>Streptophyta</taxon>
        <taxon>Embryophyta</taxon>
        <taxon>Tracheophyta</taxon>
        <taxon>Spermatophyta</taxon>
        <taxon>Magnoliopsida</taxon>
        <taxon>eudicotyledons</taxon>
        <taxon>Gunneridae</taxon>
        <taxon>Pentapetalae</taxon>
        <taxon>rosids</taxon>
        <taxon>malvids</taxon>
        <taxon>Malvales</taxon>
        <taxon>Malvaceae</taxon>
        <taxon>Malvoideae</taxon>
        <taxon>Gossypium</taxon>
    </lineage>
</organism>
<dbReference type="EMBL" id="JAIQCV010000008">
    <property type="protein sequence ID" value="KAH1074048.1"/>
    <property type="molecule type" value="Genomic_DNA"/>
</dbReference>
<evidence type="ECO:0000313" key="4">
    <source>
        <dbReference type="EMBL" id="KAH1074048.1"/>
    </source>
</evidence>
<keyword evidence="5" id="KW-1185">Reference proteome</keyword>
<protein>
    <submittedName>
        <fullName evidence="4">Uncharacterized protein</fullName>
    </submittedName>
</protein>
<feature type="chain" id="PRO_5039660215" evidence="3">
    <location>
        <begin position="24"/>
        <end position="499"/>
    </location>
</feature>
<gene>
    <name evidence="4" type="ORF">J1N35_026376</name>
</gene>
<comment type="caution">
    <text evidence="4">The sequence shown here is derived from an EMBL/GenBank/DDBJ whole genome shotgun (WGS) entry which is preliminary data.</text>
</comment>
<evidence type="ECO:0000256" key="3">
    <source>
        <dbReference type="SAM" id="SignalP"/>
    </source>
</evidence>
<dbReference type="Pfam" id="PF02458">
    <property type="entry name" value="Transferase"/>
    <property type="match status" value="1"/>
</dbReference>
<dbReference type="AlphaFoldDB" id="A0A9D3V9K7"/>
<keyword evidence="3" id="KW-0732">Signal</keyword>
<dbReference type="InterPro" id="IPR051504">
    <property type="entry name" value="Plant_metabolite_acyltrans"/>
</dbReference>
<feature type="signal peptide" evidence="3">
    <location>
        <begin position="1"/>
        <end position="23"/>
    </location>
</feature>
<dbReference type="OrthoDB" id="1862401at2759"/>
<dbReference type="GO" id="GO:0016747">
    <property type="term" value="F:acyltransferase activity, transferring groups other than amino-acyl groups"/>
    <property type="evidence" value="ECO:0007669"/>
    <property type="project" value="UniProtKB-ARBA"/>
</dbReference>
<keyword evidence="1" id="KW-0808">Transferase</keyword>